<dbReference type="EMBL" id="FCOA02000005">
    <property type="protein sequence ID" value="SAK55088.1"/>
    <property type="molecule type" value="Genomic_DNA"/>
</dbReference>
<dbReference type="NCBIfam" id="TIGR01726">
    <property type="entry name" value="HEQRo_perm_3TM"/>
    <property type="match status" value="1"/>
</dbReference>
<dbReference type="GO" id="GO:0022857">
    <property type="term" value="F:transmembrane transporter activity"/>
    <property type="evidence" value="ECO:0007669"/>
    <property type="project" value="InterPro"/>
</dbReference>
<feature type="transmembrane region" description="Helical" evidence="8">
    <location>
        <begin position="22"/>
        <end position="43"/>
    </location>
</feature>
<dbReference type="InterPro" id="IPR010065">
    <property type="entry name" value="AA_ABC_transptr_permease_3TM"/>
</dbReference>
<keyword evidence="11" id="KW-1185">Reference proteome</keyword>
<dbReference type="RefSeq" id="WP_061167402.1">
    <property type="nucleotide sequence ID" value="NZ_FCOA02000005.1"/>
</dbReference>
<gene>
    <name evidence="10" type="ORF">AWB79_02150</name>
</gene>
<dbReference type="Gene3D" id="1.10.3720.10">
    <property type="entry name" value="MetI-like"/>
    <property type="match status" value="1"/>
</dbReference>
<dbReference type="Pfam" id="PF00528">
    <property type="entry name" value="BPD_transp_1"/>
    <property type="match status" value="1"/>
</dbReference>
<dbReference type="InterPro" id="IPR035906">
    <property type="entry name" value="MetI-like_sf"/>
</dbReference>
<sequence length="241" mass="26245">MNFLFEQTTDGNTYFSWLMSGLLWTLVLWVTAGIAAFIIGLVIGSFRTAPSLILQAIGRCYVQIFRNIPLIVQAFLWYFVFPEIVPASFGNYIKSVPPPWASFVPAVIALSLYTASRVAEQIRAGIKALPDGQLKAGHALGMSTFQSYRMVLIPQALRITVPTLTSEALGLLKNTSVALTIGLLELTAQAQQINEFTFKTFGAFGSATVIYLVTALLVYQVAALIERLVEIPGTSTTASRG</sequence>
<keyword evidence="3 8" id="KW-0813">Transport</keyword>
<comment type="subcellular location">
    <subcellularLocation>
        <location evidence="1">Cell inner membrane</location>
        <topology evidence="1">Multi-pass membrane protein</topology>
    </subcellularLocation>
    <subcellularLocation>
        <location evidence="8">Cell membrane</location>
        <topology evidence="8">Multi-pass membrane protein</topology>
    </subcellularLocation>
</comment>
<evidence type="ECO:0000259" key="9">
    <source>
        <dbReference type="PROSITE" id="PS50928"/>
    </source>
</evidence>
<dbReference type="InterPro" id="IPR000515">
    <property type="entry name" value="MetI-like"/>
</dbReference>
<evidence type="ECO:0000256" key="6">
    <source>
        <dbReference type="ARBA" id="ARBA00022989"/>
    </source>
</evidence>
<comment type="similarity">
    <text evidence="2">Belongs to the binding-protein-dependent transport system permease family. HisMQ subfamily.</text>
</comment>
<name>A0A158AB93_9BURK</name>
<dbReference type="OrthoDB" id="6534575at2"/>
<evidence type="ECO:0000256" key="3">
    <source>
        <dbReference type="ARBA" id="ARBA00022448"/>
    </source>
</evidence>
<dbReference type="Proteomes" id="UP000054851">
    <property type="component" value="Unassembled WGS sequence"/>
</dbReference>
<reference evidence="10" key="1">
    <citation type="submission" date="2016-01" db="EMBL/GenBank/DDBJ databases">
        <authorList>
            <person name="Peeters C."/>
        </authorList>
    </citation>
    <scope>NUCLEOTIDE SEQUENCE</scope>
    <source>
        <strain evidence="10">LMG 29322</strain>
    </source>
</reference>
<proteinExistence type="inferred from homology"/>
<dbReference type="GO" id="GO:0006865">
    <property type="term" value="P:amino acid transport"/>
    <property type="evidence" value="ECO:0007669"/>
    <property type="project" value="TreeGrafter"/>
</dbReference>
<dbReference type="STRING" id="1777140.AWB79_02150"/>
<feature type="domain" description="ABC transmembrane type-1" evidence="9">
    <location>
        <begin position="22"/>
        <end position="222"/>
    </location>
</feature>
<feature type="transmembrane region" description="Helical" evidence="8">
    <location>
        <begin position="100"/>
        <end position="119"/>
    </location>
</feature>
<dbReference type="SUPFAM" id="SSF161098">
    <property type="entry name" value="MetI-like"/>
    <property type="match status" value="1"/>
</dbReference>
<feature type="transmembrane region" description="Helical" evidence="8">
    <location>
        <begin position="201"/>
        <end position="222"/>
    </location>
</feature>
<evidence type="ECO:0000256" key="1">
    <source>
        <dbReference type="ARBA" id="ARBA00004429"/>
    </source>
</evidence>
<keyword evidence="5 8" id="KW-0812">Transmembrane</keyword>
<dbReference type="PROSITE" id="PS50928">
    <property type="entry name" value="ABC_TM1"/>
    <property type="match status" value="1"/>
</dbReference>
<organism evidence="10 11">
    <name type="scientific">Caballeronia hypogeia</name>
    <dbReference type="NCBI Taxonomy" id="1777140"/>
    <lineage>
        <taxon>Bacteria</taxon>
        <taxon>Pseudomonadati</taxon>
        <taxon>Pseudomonadota</taxon>
        <taxon>Betaproteobacteria</taxon>
        <taxon>Burkholderiales</taxon>
        <taxon>Burkholderiaceae</taxon>
        <taxon>Caballeronia</taxon>
    </lineage>
</organism>
<evidence type="ECO:0000256" key="2">
    <source>
        <dbReference type="ARBA" id="ARBA00010072"/>
    </source>
</evidence>
<evidence type="ECO:0000313" key="11">
    <source>
        <dbReference type="Proteomes" id="UP000054851"/>
    </source>
</evidence>
<accession>A0A158AB93</accession>
<keyword evidence="4" id="KW-1003">Cell membrane</keyword>
<protein>
    <submittedName>
        <fullName evidence="10">Polar amino acid ABC transporter inner membrane subunit</fullName>
    </submittedName>
</protein>
<dbReference type="PANTHER" id="PTHR30614">
    <property type="entry name" value="MEMBRANE COMPONENT OF AMINO ACID ABC TRANSPORTER"/>
    <property type="match status" value="1"/>
</dbReference>
<dbReference type="AlphaFoldDB" id="A0A158AB93"/>
<dbReference type="GO" id="GO:0043190">
    <property type="term" value="C:ATP-binding cassette (ABC) transporter complex"/>
    <property type="evidence" value="ECO:0007669"/>
    <property type="project" value="InterPro"/>
</dbReference>
<evidence type="ECO:0000256" key="5">
    <source>
        <dbReference type="ARBA" id="ARBA00022692"/>
    </source>
</evidence>
<dbReference type="CDD" id="cd06261">
    <property type="entry name" value="TM_PBP2"/>
    <property type="match status" value="1"/>
</dbReference>
<dbReference type="PANTHER" id="PTHR30614:SF42">
    <property type="entry name" value="GLUTAMATE_ASPARTATE IMPORT PERMEASE PROTEIN GLTJ"/>
    <property type="match status" value="1"/>
</dbReference>
<evidence type="ECO:0000256" key="8">
    <source>
        <dbReference type="RuleBase" id="RU363032"/>
    </source>
</evidence>
<feature type="transmembrane region" description="Helical" evidence="8">
    <location>
        <begin position="64"/>
        <end position="80"/>
    </location>
</feature>
<comment type="caution">
    <text evidence="10">The sequence shown here is derived from an EMBL/GenBank/DDBJ whole genome shotgun (WGS) entry which is preliminary data.</text>
</comment>
<evidence type="ECO:0000256" key="7">
    <source>
        <dbReference type="ARBA" id="ARBA00023136"/>
    </source>
</evidence>
<evidence type="ECO:0000256" key="4">
    <source>
        <dbReference type="ARBA" id="ARBA00022475"/>
    </source>
</evidence>
<keyword evidence="6 8" id="KW-1133">Transmembrane helix</keyword>
<dbReference type="InterPro" id="IPR043429">
    <property type="entry name" value="ArtM/GltK/GlnP/TcyL/YhdX-like"/>
</dbReference>
<keyword evidence="7 8" id="KW-0472">Membrane</keyword>
<evidence type="ECO:0000313" key="10">
    <source>
        <dbReference type="EMBL" id="SAK55088.1"/>
    </source>
</evidence>